<dbReference type="EMBL" id="LCYG01000032">
    <property type="protein sequence ID" value="KLK92588.1"/>
    <property type="molecule type" value="Genomic_DNA"/>
</dbReference>
<protein>
    <submittedName>
        <fullName evidence="2">Uncharacterized protein</fullName>
    </submittedName>
</protein>
<feature type="transmembrane region" description="Helical" evidence="1">
    <location>
        <begin position="79"/>
        <end position="99"/>
    </location>
</feature>
<dbReference type="RefSeq" id="WP_047189408.1">
    <property type="nucleotide sequence ID" value="NZ_LCYG01000032.1"/>
</dbReference>
<comment type="caution">
    <text evidence="2">The sequence shown here is derived from an EMBL/GenBank/DDBJ whole genome shotgun (WGS) entry which is preliminary data.</text>
</comment>
<name>A0A0H1RBK5_9HYPH</name>
<dbReference type="Proteomes" id="UP000035489">
    <property type="component" value="Unassembled WGS sequence"/>
</dbReference>
<gene>
    <name evidence="2" type="ORF">AA309_12825</name>
</gene>
<evidence type="ECO:0000256" key="1">
    <source>
        <dbReference type="SAM" id="Phobius"/>
    </source>
</evidence>
<sequence>MNERTEYWWVRHDSEIQPAEVGFIGGIPVHFRFIGTAGRVQAEAAELIERLPAPPVSVFKPQASSTVAAPSKPQKSGSLLWFIGILLLILVVQCSGPIFDAIK</sequence>
<proteinExistence type="predicted"/>
<dbReference type="PATRIC" id="fig|1225564.3.peg.3392"/>
<dbReference type="OrthoDB" id="8021176at2"/>
<keyword evidence="3" id="KW-1185">Reference proteome</keyword>
<accession>A0A0H1RBK5</accession>
<keyword evidence="1" id="KW-0812">Transmembrane</keyword>
<evidence type="ECO:0000313" key="2">
    <source>
        <dbReference type="EMBL" id="KLK92588.1"/>
    </source>
</evidence>
<keyword evidence="1" id="KW-1133">Transmembrane helix</keyword>
<dbReference type="AlphaFoldDB" id="A0A0H1RBK5"/>
<keyword evidence="1" id="KW-0472">Membrane</keyword>
<organism evidence="2 3">
    <name type="scientific">Microvirga vignae</name>
    <dbReference type="NCBI Taxonomy" id="1225564"/>
    <lineage>
        <taxon>Bacteria</taxon>
        <taxon>Pseudomonadati</taxon>
        <taxon>Pseudomonadota</taxon>
        <taxon>Alphaproteobacteria</taxon>
        <taxon>Hyphomicrobiales</taxon>
        <taxon>Methylobacteriaceae</taxon>
        <taxon>Microvirga</taxon>
    </lineage>
</organism>
<evidence type="ECO:0000313" key="3">
    <source>
        <dbReference type="Proteomes" id="UP000035489"/>
    </source>
</evidence>
<reference evidence="2 3" key="1">
    <citation type="submission" date="2015-05" db="EMBL/GenBank/DDBJ databases">
        <title>Draft genome sequence of Microvirga vignae strain BR3299, a novel nitrogen fixing bacteria isolated from Brazil semi-aired region.</title>
        <authorList>
            <person name="Zilli J.E."/>
            <person name="Passos S.R."/>
            <person name="Leite J."/>
            <person name="Baldani J.I."/>
            <person name="Xavier G.R."/>
            <person name="Rumjaneck N.G."/>
            <person name="Simoes-Araujo J.L."/>
        </authorList>
    </citation>
    <scope>NUCLEOTIDE SEQUENCE [LARGE SCALE GENOMIC DNA]</scope>
    <source>
        <strain evidence="2 3">BR3299</strain>
    </source>
</reference>